<dbReference type="SUPFAM" id="SSF88946">
    <property type="entry name" value="Sigma2 domain of RNA polymerase sigma factors"/>
    <property type="match status" value="1"/>
</dbReference>
<dbReference type="GO" id="GO:0006352">
    <property type="term" value="P:DNA-templated transcription initiation"/>
    <property type="evidence" value="ECO:0007669"/>
    <property type="project" value="InterPro"/>
</dbReference>
<dbReference type="PANTHER" id="PTHR30603:SF60">
    <property type="entry name" value="RNA POLYMERASE SIGMA FACTOR RPOD"/>
    <property type="match status" value="1"/>
</dbReference>
<evidence type="ECO:0000259" key="7">
    <source>
        <dbReference type="Pfam" id="PF04545"/>
    </source>
</evidence>
<keyword evidence="4" id="KW-0804">Transcription</keyword>
<dbReference type="InterPro" id="IPR014284">
    <property type="entry name" value="RNA_pol_sigma-70_dom"/>
</dbReference>
<keyword evidence="9" id="KW-1185">Reference proteome</keyword>
<dbReference type="InterPro" id="IPR013324">
    <property type="entry name" value="RNA_pol_sigma_r3/r4-like"/>
</dbReference>
<accession>A0A5J6WHM6</accession>
<dbReference type="GO" id="GO:0016987">
    <property type="term" value="F:sigma factor activity"/>
    <property type="evidence" value="ECO:0007669"/>
    <property type="project" value="UniProtKB-KW"/>
</dbReference>
<evidence type="ECO:0000256" key="1">
    <source>
        <dbReference type="ARBA" id="ARBA00023015"/>
    </source>
</evidence>
<dbReference type="EMBL" id="CP044399">
    <property type="protein sequence ID" value="QFI37054.1"/>
    <property type="molecule type" value="Genomic_DNA"/>
</dbReference>
<evidence type="ECO:0000256" key="2">
    <source>
        <dbReference type="ARBA" id="ARBA00023082"/>
    </source>
</evidence>
<evidence type="ECO:0000256" key="3">
    <source>
        <dbReference type="ARBA" id="ARBA00023125"/>
    </source>
</evidence>
<evidence type="ECO:0000313" key="8">
    <source>
        <dbReference type="EMBL" id="QFI37054.1"/>
    </source>
</evidence>
<organism evidence="8 9">
    <name type="scientific">Moritella marina ATCC 15381</name>
    <dbReference type="NCBI Taxonomy" id="1202962"/>
    <lineage>
        <taxon>Bacteria</taxon>
        <taxon>Pseudomonadati</taxon>
        <taxon>Pseudomonadota</taxon>
        <taxon>Gammaproteobacteria</taxon>
        <taxon>Alteromonadales</taxon>
        <taxon>Moritellaceae</taxon>
        <taxon>Moritella</taxon>
    </lineage>
</organism>
<name>A0A5J6WHM6_MORMI</name>
<dbReference type="InterPro" id="IPR036388">
    <property type="entry name" value="WH-like_DNA-bd_sf"/>
</dbReference>
<dbReference type="Pfam" id="PF04542">
    <property type="entry name" value="Sigma70_r2"/>
    <property type="match status" value="1"/>
</dbReference>
<feature type="domain" description="RNA polymerase sigma-70 region 2" evidence="6">
    <location>
        <begin position="47"/>
        <end position="116"/>
    </location>
</feature>
<feature type="domain" description="RNA polymerase sigma-70 region 1.2" evidence="5">
    <location>
        <begin position="9"/>
        <end position="40"/>
    </location>
</feature>
<evidence type="ECO:0000313" key="9">
    <source>
        <dbReference type="Proteomes" id="UP000327424"/>
    </source>
</evidence>
<evidence type="ECO:0000259" key="6">
    <source>
        <dbReference type="Pfam" id="PF04542"/>
    </source>
</evidence>
<dbReference type="InterPro" id="IPR013325">
    <property type="entry name" value="RNA_pol_sigma_r2"/>
</dbReference>
<feature type="domain" description="RNA polymerase sigma-70 region 4" evidence="7">
    <location>
        <begin position="217"/>
        <end position="269"/>
    </location>
</feature>
<dbReference type="NCBIfam" id="TIGR02937">
    <property type="entry name" value="sigma70-ECF"/>
    <property type="match status" value="1"/>
</dbReference>
<evidence type="ECO:0000259" key="5">
    <source>
        <dbReference type="Pfam" id="PF00140"/>
    </source>
</evidence>
<dbReference type="AlphaFoldDB" id="A0A5J6WHM6"/>
<dbReference type="Gene3D" id="1.10.10.10">
    <property type="entry name" value="Winged helix-like DNA-binding domain superfamily/Winged helix DNA-binding domain"/>
    <property type="match status" value="2"/>
</dbReference>
<dbReference type="GO" id="GO:0003677">
    <property type="term" value="F:DNA binding"/>
    <property type="evidence" value="ECO:0007669"/>
    <property type="project" value="UniProtKB-KW"/>
</dbReference>
<keyword evidence="3" id="KW-0238">DNA-binding</keyword>
<dbReference type="InterPro" id="IPR000943">
    <property type="entry name" value="RNA_pol_sigma70"/>
</dbReference>
<dbReference type="PRINTS" id="PR00046">
    <property type="entry name" value="SIGMA70FCT"/>
</dbReference>
<dbReference type="InterPro" id="IPR007627">
    <property type="entry name" value="RNA_pol_sigma70_r2"/>
</dbReference>
<dbReference type="PANTHER" id="PTHR30603">
    <property type="entry name" value="RNA POLYMERASE SIGMA FACTOR RPO"/>
    <property type="match status" value="1"/>
</dbReference>
<proteinExistence type="predicted"/>
<dbReference type="Proteomes" id="UP000327424">
    <property type="component" value="Chromosome"/>
</dbReference>
<dbReference type="KEGG" id="mmaa:FR932_04020"/>
<gene>
    <name evidence="8" type="ORF">FR932_04020</name>
</gene>
<reference evidence="8 9" key="1">
    <citation type="submission" date="2019-09" db="EMBL/GenBank/DDBJ databases">
        <title>Hybrid Assembly of the complete Genome of the Deep-Sea Bacterium Moritella marina from long Nanopore and Illumina reads.</title>
        <authorList>
            <person name="Magin S."/>
            <person name="Georgoulis A."/>
            <person name="Papadimitriou K."/>
            <person name="Iliakis G."/>
            <person name="Vorgias C.E."/>
        </authorList>
    </citation>
    <scope>NUCLEOTIDE SEQUENCE [LARGE SCALE GENOMIC DNA]</scope>
    <source>
        <strain evidence="8 9">MP-1</strain>
    </source>
</reference>
<dbReference type="RefSeq" id="WP_019439337.1">
    <property type="nucleotide sequence ID" value="NZ_ALOE01000001.1"/>
</dbReference>
<dbReference type="Pfam" id="PF04545">
    <property type="entry name" value="Sigma70_r4"/>
    <property type="match status" value="1"/>
</dbReference>
<dbReference type="InterPro" id="IPR009042">
    <property type="entry name" value="RNA_pol_sigma70_r1_2"/>
</dbReference>
<keyword evidence="2" id="KW-0731">Sigma factor</keyword>
<dbReference type="InterPro" id="IPR007630">
    <property type="entry name" value="RNA_pol_sigma70_r4"/>
</dbReference>
<sequence>MDISHESNALDVYMQQVNKGRKLLTKEEEYELAVAVGEGDLRAKNEMIEANLRLVISVAKRYQYSSIPLVDIIQEGNTGLIRAVEKFDASKGYRFSTYAIWWIKNNIERSIMNNARTIRIPIHVGKMHKSIAKVAREMGLDVGSDNDLVVIAKVLEIDVEEVMDVLSYYFSELSLDKGMMTDNDSVTTLGDIIEDETTNTPGDEIEIGNTRDYLLALLENLPTLERSVIELRFGLTGEEPLSLLRIGERLLISREKARTIIRTNLRRLKPKLLINSVQQHDYISNC</sequence>
<dbReference type="OrthoDB" id="6396667at2"/>
<keyword evidence="1" id="KW-0805">Transcription regulation</keyword>
<dbReference type="InterPro" id="IPR050239">
    <property type="entry name" value="Sigma-70_RNA_pol_init_factors"/>
</dbReference>
<dbReference type="Gene3D" id="1.10.601.10">
    <property type="entry name" value="RNA Polymerase Primary Sigma Factor"/>
    <property type="match status" value="1"/>
</dbReference>
<dbReference type="Pfam" id="PF00140">
    <property type="entry name" value="Sigma70_r1_2"/>
    <property type="match status" value="1"/>
</dbReference>
<evidence type="ECO:0000256" key="4">
    <source>
        <dbReference type="ARBA" id="ARBA00023163"/>
    </source>
</evidence>
<dbReference type="SUPFAM" id="SSF88659">
    <property type="entry name" value="Sigma3 and sigma4 domains of RNA polymerase sigma factors"/>
    <property type="match status" value="2"/>
</dbReference>
<protein>
    <submittedName>
        <fullName evidence="8">Sigma-70 family RNA polymerase sigma factor</fullName>
    </submittedName>
</protein>